<reference evidence="2" key="1">
    <citation type="submission" date="2020-05" db="EMBL/GenBank/DDBJ databases">
        <title>WGS assembly of Panicum virgatum.</title>
        <authorList>
            <person name="Lovell J.T."/>
            <person name="Jenkins J."/>
            <person name="Shu S."/>
            <person name="Juenger T.E."/>
            <person name="Schmutz J."/>
        </authorList>
    </citation>
    <scope>NUCLEOTIDE SEQUENCE</scope>
    <source>
        <strain evidence="2">AP13</strain>
    </source>
</reference>
<accession>A0A8T0SF75</accession>
<evidence type="ECO:0000313" key="2">
    <source>
        <dbReference type="EMBL" id="KAG2596877.1"/>
    </source>
</evidence>
<feature type="compositionally biased region" description="Basic and acidic residues" evidence="1">
    <location>
        <begin position="153"/>
        <end position="166"/>
    </location>
</feature>
<organism evidence="2 3">
    <name type="scientific">Panicum virgatum</name>
    <name type="common">Blackwell switchgrass</name>
    <dbReference type="NCBI Taxonomy" id="38727"/>
    <lineage>
        <taxon>Eukaryota</taxon>
        <taxon>Viridiplantae</taxon>
        <taxon>Streptophyta</taxon>
        <taxon>Embryophyta</taxon>
        <taxon>Tracheophyta</taxon>
        <taxon>Spermatophyta</taxon>
        <taxon>Magnoliopsida</taxon>
        <taxon>Liliopsida</taxon>
        <taxon>Poales</taxon>
        <taxon>Poaceae</taxon>
        <taxon>PACMAD clade</taxon>
        <taxon>Panicoideae</taxon>
        <taxon>Panicodae</taxon>
        <taxon>Paniceae</taxon>
        <taxon>Panicinae</taxon>
        <taxon>Panicum</taxon>
        <taxon>Panicum sect. Hiantes</taxon>
    </lineage>
</organism>
<feature type="compositionally biased region" description="Low complexity" evidence="1">
    <location>
        <begin position="42"/>
        <end position="62"/>
    </location>
</feature>
<feature type="compositionally biased region" description="Basic and acidic residues" evidence="1">
    <location>
        <begin position="178"/>
        <end position="207"/>
    </location>
</feature>
<dbReference type="AlphaFoldDB" id="A0A8T0SF75"/>
<gene>
    <name evidence="2" type="ORF">PVAP13_5KG210714</name>
</gene>
<evidence type="ECO:0000313" key="3">
    <source>
        <dbReference type="Proteomes" id="UP000823388"/>
    </source>
</evidence>
<feature type="compositionally biased region" description="Gly residues" evidence="1">
    <location>
        <begin position="236"/>
        <end position="245"/>
    </location>
</feature>
<proteinExistence type="predicted"/>
<sequence length="258" mass="26594">MFSGRTRIIGEQEEAGRAYLGGWRPPGAADVLPEAGEDGRSGVEVGGPERVGPRTGSPAGRWRPWRAPPWPRRRPPVPPRRAGGGGARGSAAGRAAECGPARARESGGGARGESRGAELEEDEGRAGRQSISVLQTRQRARGARPEQIVGEEPSGRRCEKGGRRDSGACGVSRGKARRAGETGLRRARRGGEARRAGEAGGGAERHGARGGGRIWRGAVERHGARGRPQAGRSRGEGSGGSGGGARASPTPTGAIEPP</sequence>
<name>A0A8T0SF75_PANVG</name>
<dbReference type="Proteomes" id="UP000823388">
    <property type="component" value="Chromosome 5K"/>
</dbReference>
<protein>
    <submittedName>
        <fullName evidence="2">Uncharacterized protein</fullName>
    </submittedName>
</protein>
<evidence type="ECO:0000256" key="1">
    <source>
        <dbReference type="SAM" id="MobiDB-lite"/>
    </source>
</evidence>
<dbReference type="EMBL" id="CM029045">
    <property type="protein sequence ID" value="KAG2596877.1"/>
    <property type="molecule type" value="Genomic_DNA"/>
</dbReference>
<feature type="region of interest" description="Disordered" evidence="1">
    <location>
        <begin position="19"/>
        <end position="258"/>
    </location>
</feature>
<comment type="caution">
    <text evidence="2">The sequence shown here is derived from an EMBL/GenBank/DDBJ whole genome shotgun (WGS) entry which is preliminary data.</text>
</comment>
<keyword evidence="3" id="KW-1185">Reference proteome</keyword>